<dbReference type="InterPro" id="IPR000531">
    <property type="entry name" value="Beta-barrel_TonB"/>
</dbReference>
<keyword evidence="6" id="KW-0472">Membrane</keyword>
<evidence type="ECO:0000256" key="6">
    <source>
        <dbReference type="ARBA" id="ARBA00023136"/>
    </source>
</evidence>
<evidence type="ECO:0000313" key="11">
    <source>
        <dbReference type="Proteomes" id="UP000199236"/>
    </source>
</evidence>
<evidence type="ECO:0000256" key="7">
    <source>
        <dbReference type="ARBA" id="ARBA00023237"/>
    </source>
</evidence>
<dbReference type="Pfam" id="PF00593">
    <property type="entry name" value="TonB_dep_Rec_b-barrel"/>
    <property type="match status" value="1"/>
</dbReference>
<keyword evidence="3" id="KW-1134">Transmembrane beta strand</keyword>
<sequence length="644" mass="70813">MLGKKKLFMSGISLIVVATGGFGAQAEDFIDTLSMERHALAGPPSVPSPLELLLADPYQQFDDDSSLSTTIGVESDVANANKTVKVMGGYDGKSNAFYTGAQAKLMAPGVVMLFGNRFVKANDYKDANGDDVTFGYTRSTQQVMIQWKPTPVGTFRFVGVRDVIEDELQPHHSMDVKNTERLVGKLSYDQVLEGDRLTGFSVDLSSRNVEREPDNYSNRDNSSVKMRAHTERHILDGKVNTRWDLGSWSTNAAVFGGWDNQDARRYNDTLGVVNTIKVPDVTRKTVGASLDGKRSFGEGWGMQLGMRYDLIHADPADANETGDVPSGATGAAAWNMSPASLYRSYYGATGDLSRTDNNISARMRVTKAFMDERFSVFGDLSRKVRSPDNIEAYHAVTHPQAINRWIGNPDLDPEAHHKAELGMAWKGNNYVDYGVMGPNADGPFSSENIEVKLSGYVDWVNNFITWDRAYGQSGVNLSDGALIYRNVDALFAGANFEARWNLTNHWSATAKVAYLWGNNDSDDRALYQIAPLEANFLLDYQGMLASSGTWNVGAKLRLVSDQTRVDEDMTTALGLDDGEGKGFATVDLYGGLQLSNRWSLSAGINNLFNTDYQEHITGTSVASATRTKVNAPGRTFFVRSQMNF</sequence>
<protein>
    <submittedName>
        <fullName evidence="10">Iron complex outermembrane recepter protein</fullName>
    </submittedName>
</protein>
<feature type="domain" description="TonB-dependent receptor-like beta-barrel" evidence="9">
    <location>
        <begin position="125"/>
        <end position="607"/>
    </location>
</feature>
<dbReference type="EMBL" id="FOVR01000020">
    <property type="protein sequence ID" value="SFP05999.1"/>
    <property type="molecule type" value="Genomic_DNA"/>
</dbReference>
<dbReference type="Proteomes" id="UP000199236">
    <property type="component" value="Unassembled WGS sequence"/>
</dbReference>
<gene>
    <name evidence="10" type="ORF">SAMN04488056_12014</name>
</gene>
<proteinExistence type="predicted"/>
<evidence type="ECO:0000313" key="10">
    <source>
        <dbReference type="EMBL" id="SFP05999.1"/>
    </source>
</evidence>
<reference evidence="10 11" key="1">
    <citation type="submission" date="2016-10" db="EMBL/GenBank/DDBJ databases">
        <authorList>
            <person name="de Groot N.N."/>
        </authorList>
    </citation>
    <scope>NUCLEOTIDE SEQUENCE [LARGE SCALE GENOMIC DNA]</scope>
    <source>
        <strain evidence="10 11">CGMCC 1.9157</strain>
    </source>
</reference>
<evidence type="ECO:0000256" key="1">
    <source>
        <dbReference type="ARBA" id="ARBA00004571"/>
    </source>
</evidence>
<accession>A0A1I5M8Y2</accession>
<dbReference type="InterPro" id="IPR036942">
    <property type="entry name" value="Beta-barrel_TonB_sf"/>
</dbReference>
<dbReference type="PANTHER" id="PTHR30069:SF49">
    <property type="entry name" value="OUTER MEMBRANE PROTEIN C"/>
    <property type="match status" value="1"/>
</dbReference>
<dbReference type="PANTHER" id="PTHR30069">
    <property type="entry name" value="TONB-DEPENDENT OUTER MEMBRANE RECEPTOR"/>
    <property type="match status" value="1"/>
</dbReference>
<evidence type="ECO:0000256" key="8">
    <source>
        <dbReference type="SAM" id="SignalP"/>
    </source>
</evidence>
<evidence type="ECO:0000256" key="4">
    <source>
        <dbReference type="ARBA" id="ARBA00022692"/>
    </source>
</evidence>
<dbReference type="GO" id="GO:0015344">
    <property type="term" value="F:siderophore uptake transmembrane transporter activity"/>
    <property type="evidence" value="ECO:0007669"/>
    <property type="project" value="TreeGrafter"/>
</dbReference>
<keyword evidence="5" id="KW-0798">TonB box</keyword>
<dbReference type="AlphaFoldDB" id="A0A1I5M8Y2"/>
<evidence type="ECO:0000259" key="9">
    <source>
        <dbReference type="Pfam" id="PF00593"/>
    </source>
</evidence>
<feature type="signal peptide" evidence="8">
    <location>
        <begin position="1"/>
        <end position="26"/>
    </location>
</feature>
<keyword evidence="7" id="KW-0998">Cell outer membrane</keyword>
<organism evidence="10 11">
    <name type="scientific">Cohaesibacter marisflavi</name>
    <dbReference type="NCBI Taxonomy" id="655353"/>
    <lineage>
        <taxon>Bacteria</taxon>
        <taxon>Pseudomonadati</taxon>
        <taxon>Pseudomonadota</taxon>
        <taxon>Alphaproteobacteria</taxon>
        <taxon>Hyphomicrobiales</taxon>
        <taxon>Cohaesibacteraceae</taxon>
    </lineage>
</organism>
<feature type="chain" id="PRO_5011722560" evidence="8">
    <location>
        <begin position="27"/>
        <end position="644"/>
    </location>
</feature>
<dbReference type="SUPFAM" id="SSF56935">
    <property type="entry name" value="Porins"/>
    <property type="match status" value="1"/>
</dbReference>
<dbReference type="STRING" id="655353.SAMN04488056_12014"/>
<evidence type="ECO:0000256" key="3">
    <source>
        <dbReference type="ARBA" id="ARBA00022452"/>
    </source>
</evidence>
<name>A0A1I5M8Y2_9HYPH</name>
<dbReference type="InterPro" id="IPR039426">
    <property type="entry name" value="TonB-dep_rcpt-like"/>
</dbReference>
<dbReference type="GO" id="GO:0009279">
    <property type="term" value="C:cell outer membrane"/>
    <property type="evidence" value="ECO:0007669"/>
    <property type="project" value="UniProtKB-SubCell"/>
</dbReference>
<evidence type="ECO:0000256" key="2">
    <source>
        <dbReference type="ARBA" id="ARBA00022448"/>
    </source>
</evidence>
<dbReference type="Gene3D" id="2.40.170.20">
    <property type="entry name" value="TonB-dependent receptor, beta-barrel domain"/>
    <property type="match status" value="1"/>
</dbReference>
<keyword evidence="11" id="KW-1185">Reference proteome</keyword>
<keyword evidence="2" id="KW-0813">Transport</keyword>
<evidence type="ECO:0000256" key="5">
    <source>
        <dbReference type="ARBA" id="ARBA00023077"/>
    </source>
</evidence>
<keyword evidence="4" id="KW-0812">Transmembrane</keyword>
<keyword evidence="8" id="KW-0732">Signal</keyword>
<dbReference type="GO" id="GO:0044718">
    <property type="term" value="P:siderophore transmembrane transport"/>
    <property type="evidence" value="ECO:0007669"/>
    <property type="project" value="TreeGrafter"/>
</dbReference>
<dbReference type="RefSeq" id="WP_175528218.1">
    <property type="nucleotide sequence ID" value="NZ_FOVR01000020.1"/>
</dbReference>
<comment type="subcellular location">
    <subcellularLocation>
        <location evidence="1">Cell outer membrane</location>
        <topology evidence="1">Multi-pass membrane protein</topology>
    </subcellularLocation>
</comment>